<protein>
    <submittedName>
        <fullName evidence="2">Uncharacterized protein</fullName>
    </submittedName>
</protein>
<organism evidence="2 3">
    <name type="scientific">Hymenoscyphus fraxineus</name>
    <dbReference type="NCBI Taxonomy" id="746836"/>
    <lineage>
        <taxon>Eukaryota</taxon>
        <taxon>Fungi</taxon>
        <taxon>Dikarya</taxon>
        <taxon>Ascomycota</taxon>
        <taxon>Pezizomycotina</taxon>
        <taxon>Leotiomycetes</taxon>
        <taxon>Helotiales</taxon>
        <taxon>Helotiaceae</taxon>
        <taxon>Hymenoscyphus</taxon>
    </lineage>
</organism>
<dbReference type="Proteomes" id="UP000696280">
    <property type="component" value="Unassembled WGS sequence"/>
</dbReference>
<dbReference type="EMBL" id="CAJVRL010000051">
    <property type="protein sequence ID" value="CAG8953624.1"/>
    <property type="molecule type" value="Genomic_DNA"/>
</dbReference>
<dbReference type="AlphaFoldDB" id="A0A9N9KTH8"/>
<name>A0A9N9KTH8_9HELO</name>
<evidence type="ECO:0000256" key="1">
    <source>
        <dbReference type="SAM" id="MobiDB-lite"/>
    </source>
</evidence>
<evidence type="ECO:0000313" key="3">
    <source>
        <dbReference type="Proteomes" id="UP000696280"/>
    </source>
</evidence>
<evidence type="ECO:0000313" key="2">
    <source>
        <dbReference type="EMBL" id="CAG8953624.1"/>
    </source>
</evidence>
<sequence>MTWQMEVMGCEQMDVEFCGKRLQRIEVLGLTDSCVVVGRHIRSDPRCIVLEASGVQGYSKATPRLLQGYSEATPRLLRGYPEATPGKAALEADRRQG</sequence>
<reference evidence="2" key="1">
    <citation type="submission" date="2021-07" db="EMBL/GenBank/DDBJ databases">
        <authorList>
            <person name="Durling M."/>
        </authorList>
    </citation>
    <scope>NUCLEOTIDE SEQUENCE</scope>
</reference>
<proteinExistence type="predicted"/>
<feature type="region of interest" description="Disordered" evidence="1">
    <location>
        <begin position="77"/>
        <end position="97"/>
    </location>
</feature>
<keyword evidence="3" id="KW-1185">Reference proteome</keyword>
<comment type="caution">
    <text evidence="2">The sequence shown here is derived from an EMBL/GenBank/DDBJ whole genome shotgun (WGS) entry which is preliminary data.</text>
</comment>
<accession>A0A9N9KTH8</accession>
<gene>
    <name evidence="2" type="ORF">HYFRA_00010083</name>
</gene>